<sequence length="87" mass="10225">MPSKSHQTYPVYSPSLDAMMREVLHRLGDIDFAAEVELENVEARALEPKLKEHIRSTIRAAHWEKRQPYVDLLETLRRQQHRQSFAA</sequence>
<dbReference type="KEGG" id="moc:BB934_35605"/>
<protein>
    <submittedName>
        <fullName evidence="1">Uncharacterized protein</fullName>
    </submittedName>
</protein>
<proteinExistence type="predicted"/>
<gene>
    <name evidence="1" type="ORF">BB934_35605</name>
</gene>
<geneLocation type="plasmid" evidence="1">
    <name>unnamed3</name>
</geneLocation>
<organism evidence="1">
    <name type="scientific">Microvirga ossetica</name>
    <dbReference type="NCBI Taxonomy" id="1882682"/>
    <lineage>
        <taxon>Bacteria</taxon>
        <taxon>Pseudomonadati</taxon>
        <taxon>Pseudomonadota</taxon>
        <taxon>Alphaproteobacteria</taxon>
        <taxon>Hyphomicrobiales</taxon>
        <taxon>Methylobacteriaceae</taxon>
        <taxon>Microvirga</taxon>
    </lineage>
</organism>
<accession>A0A1B2EUE2</accession>
<dbReference type="RefSeq" id="WP_099514577.1">
    <property type="nucleotide sequence ID" value="NZ_CP016618.1"/>
</dbReference>
<name>A0A1B2EUE2_9HYPH</name>
<dbReference type="EMBL" id="CP016618">
    <property type="protein sequence ID" value="ANY83584.1"/>
    <property type="molecule type" value="Genomic_DNA"/>
</dbReference>
<evidence type="ECO:0000313" key="1">
    <source>
        <dbReference type="EMBL" id="ANY83584.1"/>
    </source>
</evidence>
<dbReference type="AlphaFoldDB" id="A0A1B2EUE2"/>
<dbReference type="OrthoDB" id="8021022at2"/>
<keyword evidence="1" id="KW-0614">Plasmid</keyword>
<reference evidence="1" key="1">
    <citation type="submission" date="2016-07" db="EMBL/GenBank/DDBJ databases">
        <title>Microvirga ossetica sp. nov. a new species of rhizobia isolated from root nodules of the legume species Vicia alpestris Steven originated from North Ossetia region in the Caucasus.</title>
        <authorList>
            <person name="Safronova V.I."/>
            <person name="Kuznetsova I.G."/>
            <person name="Sazanova A.L."/>
            <person name="Belimov A."/>
            <person name="Andronov E."/>
            <person name="Osledkin Y.S."/>
            <person name="Onishchuk O.P."/>
            <person name="Kurchak O.N."/>
            <person name="Shaposhnikov A.I."/>
            <person name="Willems A."/>
            <person name="Tikhonovich I.A."/>
        </authorList>
    </citation>
    <scope>NUCLEOTIDE SEQUENCE [LARGE SCALE GENOMIC DNA]</scope>
    <source>
        <strain evidence="1">V5/3M</strain>
        <plasmid evidence="1">unnamed3</plasmid>
    </source>
</reference>